<accession>A0A1C7MAK0</accession>
<keyword evidence="3" id="KW-1185">Reference proteome</keyword>
<name>A0A1C7MAK0_GRIFR</name>
<sequence length="138" mass="15660">MCRSTTKCLLLLCLDRVSTFIIGFDTLDCELHQNSRCSISECFRPMIVIVTGTVFKRANESTPHCIWLSVTVSLSRNAHGSQECPRKSEADSDALSFDRGDGQFPKSMLVLPRFSAFGQNRACDRCIHMTLMYMRLER</sequence>
<gene>
    <name evidence="2" type="ORF">A0H81_06505</name>
</gene>
<organism evidence="2 3">
    <name type="scientific">Grifola frondosa</name>
    <name type="common">Maitake</name>
    <name type="synonym">Polyporus frondosus</name>
    <dbReference type="NCBI Taxonomy" id="5627"/>
    <lineage>
        <taxon>Eukaryota</taxon>
        <taxon>Fungi</taxon>
        <taxon>Dikarya</taxon>
        <taxon>Basidiomycota</taxon>
        <taxon>Agaricomycotina</taxon>
        <taxon>Agaricomycetes</taxon>
        <taxon>Polyporales</taxon>
        <taxon>Grifolaceae</taxon>
        <taxon>Grifola</taxon>
    </lineage>
</organism>
<dbReference type="Proteomes" id="UP000092993">
    <property type="component" value="Unassembled WGS sequence"/>
</dbReference>
<dbReference type="AlphaFoldDB" id="A0A1C7MAK0"/>
<evidence type="ECO:0000313" key="2">
    <source>
        <dbReference type="EMBL" id="OBZ73617.1"/>
    </source>
</evidence>
<feature type="chain" id="PRO_5008889026" description="Secreted protein" evidence="1">
    <location>
        <begin position="20"/>
        <end position="138"/>
    </location>
</feature>
<reference evidence="2 3" key="1">
    <citation type="submission" date="2016-03" db="EMBL/GenBank/DDBJ databases">
        <title>Whole genome sequencing of Grifola frondosa 9006-11.</title>
        <authorList>
            <person name="Min B."/>
            <person name="Park H."/>
            <person name="Kim J.-G."/>
            <person name="Cho H."/>
            <person name="Oh Y.-L."/>
            <person name="Kong W.-S."/>
            <person name="Choi I.-G."/>
        </authorList>
    </citation>
    <scope>NUCLEOTIDE SEQUENCE [LARGE SCALE GENOMIC DNA]</scope>
    <source>
        <strain evidence="2 3">9006-11</strain>
    </source>
</reference>
<evidence type="ECO:0008006" key="4">
    <source>
        <dbReference type="Google" id="ProtNLM"/>
    </source>
</evidence>
<proteinExistence type="predicted"/>
<evidence type="ECO:0000256" key="1">
    <source>
        <dbReference type="SAM" id="SignalP"/>
    </source>
</evidence>
<comment type="caution">
    <text evidence="2">The sequence shown here is derived from an EMBL/GenBank/DDBJ whole genome shotgun (WGS) entry which is preliminary data.</text>
</comment>
<protein>
    <recommendedName>
        <fullName evidence="4">Secreted protein</fullName>
    </recommendedName>
</protein>
<keyword evidence="1" id="KW-0732">Signal</keyword>
<evidence type="ECO:0000313" key="3">
    <source>
        <dbReference type="Proteomes" id="UP000092993"/>
    </source>
</evidence>
<dbReference type="EMBL" id="LUGG01000006">
    <property type="protein sequence ID" value="OBZ73617.1"/>
    <property type="molecule type" value="Genomic_DNA"/>
</dbReference>
<feature type="signal peptide" evidence="1">
    <location>
        <begin position="1"/>
        <end position="19"/>
    </location>
</feature>